<feature type="compositionally biased region" description="Basic and acidic residues" evidence="2">
    <location>
        <begin position="26"/>
        <end position="36"/>
    </location>
</feature>
<evidence type="ECO:0000256" key="3">
    <source>
        <dbReference type="SAM" id="Phobius"/>
    </source>
</evidence>
<dbReference type="Pfam" id="PF26581">
    <property type="entry name" value="WIT1_2_N"/>
    <property type="match status" value="1"/>
</dbReference>
<feature type="region of interest" description="Disordered" evidence="2">
    <location>
        <begin position="108"/>
        <end position="133"/>
    </location>
</feature>
<feature type="coiled-coil region" evidence="1">
    <location>
        <begin position="948"/>
        <end position="1159"/>
    </location>
</feature>
<feature type="region of interest" description="Disordered" evidence="2">
    <location>
        <begin position="1309"/>
        <end position="1338"/>
    </location>
</feature>
<dbReference type="SUPFAM" id="SSF57997">
    <property type="entry name" value="Tropomyosin"/>
    <property type="match status" value="3"/>
</dbReference>
<evidence type="ECO:0000313" key="5">
    <source>
        <dbReference type="EMBL" id="WVZ04255.1"/>
    </source>
</evidence>
<feature type="transmembrane region" description="Helical" evidence="3">
    <location>
        <begin position="1346"/>
        <end position="1366"/>
    </location>
</feature>
<feature type="coiled-coil region" evidence="1">
    <location>
        <begin position="629"/>
        <end position="775"/>
    </location>
</feature>
<evidence type="ECO:0000313" key="6">
    <source>
        <dbReference type="Proteomes" id="UP001374535"/>
    </source>
</evidence>
<dbReference type="InterPro" id="IPR058610">
    <property type="entry name" value="WIT1_2_N"/>
</dbReference>
<keyword evidence="3" id="KW-0812">Transmembrane</keyword>
<dbReference type="PANTHER" id="PTHR43049">
    <property type="entry name" value="EARLY ENDOSOME ANTIGEN"/>
    <property type="match status" value="1"/>
</dbReference>
<name>A0AAQ3N8B7_VIGMU</name>
<evidence type="ECO:0000259" key="4">
    <source>
        <dbReference type="Pfam" id="PF26581"/>
    </source>
</evidence>
<evidence type="ECO:0000256" key="2">
    <source>
        <dbReference type="SAM" id="MobiDB-lite"/>
    </source>
</evidence>
<feature type="compositionally biased region" description="Polar residues" evidence="2">
    <location>
        <begin position="1327"/>
        <end position="1338"/>
    </location>
</feature>
<feature type="coiled-coil region" evidence="1">
    <location>
        <begin position="1205"/>
        <end position="1284"/>
    </location>
</feature>
<reference evidence="5 6" key="1">
    <citation type="journal article" date="2023" name="Life. Sci Alliance">
        <title>Evolutionary insights into 3D genome organization and epigenetic landscape of Vigna mungo.</title>
        <authorList>
            <person name="Junaid A."/>
            <person name="Singh B."/>
            <person name="Bhatia S."/>
        </authorList>
    </citation>
    <scope>NUCLEOTIDE SEQUENCE [LARGE SCALE GENOMIC DNA]</scope>
    <source>
        <strain evidence="5">Urdbean</strain>
    </source>
</reference>
<feature type="coiled-coil region" evidence="1">
    <location>
        <begin position="808"/>
        <end position="919"/>
    </location>
</feature>
<keyword evidence="3" id="KW-1133">Transmembrane helix</keyword>
<feature type="coiled-coil region" evidence="1">
    <location>
        <begin position="328"/>
        <end position="600"/>
    </location>
</feature>
<gene>
    <name evidence="5" type="ORF">V8G54_025061</name>
</gene>
<dbReference type="PANTHER" id="PTHR43049:SF1">
    <property type="entry name" value="EARLY ENDOSOME ANTIGEN"/>
    <property type="match status" value="1"/>
</dbReference>
<feature type="region of interest" description="Disordered" evidence="2">
    <location>
        <begin position="1"/>
        <end position="91"/>
    </location>
</feature>
<protein>
    <recommendedName>
        <fullName evidence="4">WIT1/2 N-terminal helical bundle domain-containing protein</fullName>
    </recommendedName>
</protein>
<dbReference type="Proteomes" id="UP001374535">
    <property type="component" value="Chromosome 7"/>
</dbReference>
<accession>A0AAQ3N8B7</accession>
<keyword evidence="1" id="KW-0175">Coiled coil</keyword>
<evidence type="ECO:0000256" key="1">
    <source>
        <dbReference type="SAM" id="Coils"/>
    </source>
</evidence>
<sequence>MQCYKEADMEEETKVVSELPGTKAVVEADHKNDAIKETNGGLSSEVKKEEEENALDGEFIKVEKEENATDDKSHKTERSSDSPSREFLEAQERIRELDVELQRLTESLKTSEHENNHLRGEISVTQQKLEESGKKYEELELSHKKLQEQTVEAENKYNQQLSNLEEALQSQEVKQKELLHVKEAFDDINLELENSRKKMQELEDELKLSADEARKFEELHKQSGSHAESEGKKALEFERLLEEAKLTAKGMEDEMASLKEELKGVYDKISENQKIEEALKTTTAELSTIQEELTLSKSQLLEVEKRLSSRDSLVDDLTREVNLIRTSETQLKEDMSALQNLLATSKEELQEKNSELETARSKLREEEKLRESIEASLKNQETQFLNVQEELTKLKTENGTLEATVEDLTLNSKKFEELCADLEGKLKLSDENFLRTDSLLSQALSNNAELELKVKSLEDLHNESGAAAATATQRSLELEGHIQTSVEAAEVAKAQLRDLETRFIAAEQKNVELEQQLNLLQLKTNDADREVTELSEKISHLNAKLEETEKEKNLLNNQLQEYMEKVVQLESDLNQSSLRSSTLEEELKKVNDKCSEHEDRATMNHQRSRELEDLIQSSNSKLEDSGKKVSELELLLEAEKYRIQELEQQISTLEDKCRVSEEQNDKYLNDLSNLTSKLDAIQTRTSTLEVTLQAANERGKELEDSLNSMTDEKKKLEDASSSLNEKLAEKENLLEILRDDLNLTQGKLQSTESDLRAAELRESDIIEKLKASEENLVIRGRDIEETATRHSELQLLHESLTRDAEQKLQEAIEKFSNKDSEVQSLLEKIKILEELITRGGEQSTSLKNQLEESLSKLSSLESENEVLKRQVLEAESKISQSSSQNELLVGTNIDLRTKIDELEESLNRTLSEKDATSQELVAHKNSLAELNDLQSKSTQIQSANESRILEVESQLQEALQRHTEKESETKVLNEKLNTLENQIKLFEEQALNAVVASGTQKDELEESLIKLKHLQTVIEELQNKSLQHEKETSGLNDENSKLNQEIAIYESKLSDLQSKLSAALAEKDETAKEILTSKNAIEELVSKHSAEVQTLNSQVHEIQTIRIDISLLFVLPFLLVLSSVIDEKNLLNETNQDIKKELQSFILDLEEKLKEQQKIEGSLRYEIEILKMEIAEKSELNEQVGSVQAAASQREAELNSKLVDYEQTLNDRNVLNEKVAELEKDLQLARDTLANQKGAESQKLELETALKNSVEELEIKKKDISLLQKQVADLEQKLQLASEKSPVKGDEGVDQKEGLEVKSRDIGSILSSPSKRKSKKKSEVSSPQTSSASETRLQNGQGSSVINYKFIFGVAIVSIVFGIILGKRY</sequence>
<feature type="compositionally biased region" description="Basic and acidic residues" evidence="2">
    <location>
        <begin position="58"/>
        <end position="91"/>
    </location>
</feature>
<dbReference type="EMBL" id="CP144694">
    <property type="protein sequence ID" value="WVZ04255.1"/>
    <property type="molecule type" value="Genomic_DNA"/>
</dbReference>
<keyword evidence="6" id="KW-1185">Reference proteome</keyword>
<proteinExistence type="predicted"/>
<feature type="domain" description="WIT1/2 N-terminal helical bundle" evidence="4">
    <location>
        <begin position="181"/>
        <end position="309"/>
    </location>
</feature>
<organism evidence="5 6">
    <name type="scientific">Vigna mungo</name>
    <name type="common">Black gram</name>
    <name type="synonym">Phaseolus mungo</name>
    <dbReference type="NCBI Taxonomy" id="3915"/>
    <lineage>
        <taxon>Eukaryota</taxon>
        <taxon>Viridiplantae</taxon>
        <taxon>Streptophyta</taxon>
        <taxon>Embryophyta</taxon>
        <taxon>Tracheophyta</taxon>
        <taxon>Spermatophyta</taxon>
        <taxon>Magnoliopsida</taxon>
        <taxon>eudicotyledons</taxon>
        <taxon>Gunneridae</taxon>
        <taxon>Pentapetalae</taxon>
        <taxon>rosids</taxon>
        <taxon>fabids</taxon>
        <taxon>Fabales</taxon>
        <taxon>Fabaceae</taxon>
        <taxon>Papilionoideae</taxon>
        <taxon>50 kb inversion clade</taxon>
        <taxon>NPAAA clade</taxon>
        <taxon>indigoferoid/millettioid clade</taxon>
        <taxon>Phaseoleae</taxon>
        <taxon>Vigna</taxon>
    </lineage>
</organism>
<keyword evidence="3" id="KW-0472">Membrane</keyword>
<dbReference type="Gene3D" id="1.20.5.170">
    <property type="match status" value="1"/>
</dbReference>
<feature type="compositionally biased region" description="Basic and acidic residues" evidence="2">
    <location>
        <begin position="109"/>
        <end position="120"/>
    </location>
</feature>